<keyword evidence="3" id="KW-0963">Cytoplasm</keyword>
<dbReference type="AlphaFoldDB" id="A0A1Y1VIV8"/>
<dbReference type="InterPro" id="IPR029071">
    <property type="entry name" value="Ubiquitin-like_domsf"/>
</dbReference>
<dbReference type="PANTHER" id="PTHR10969">
    <property type="entry name" value="MICROTUBULE-ASSOCIATED PROTEINS 1A/1B LIGHT CHAIN 3-RELATED"/>
    <property type="match status" value="1"/>
</dbReference>
<feature type="lipid moiety-binding region" description="Phosphatidylserine amidated glycine; alternate" evidence="8">
    <location>
        <position position="114"/>
    </location>
</feature>
<proteinExistence type="inferred from homology"/>
<keyword evidence="11" id="KW-1185">Reference proteome</keyword>
<protein>
    <recommendedName>
        <fullName evidence="9">Autophagy-related protein</fullName>
    </recommendedName>
</protein>
<dbReference type="GO" id="GO:0031410">
    <property type="term" value="C:cytoplasmic vesicle"/>
    <property type="evidence" value="ECO:0007669"/>
    <property type="project" value="UniProtKB-KW"/>
</dbReference>
<reference evidence="10 11" key="2">
    <citation type="submission" date="2016-08" db="EMBL/GenBank/DDBJ databases">
        <title>Pervasive Adenine N6-methylation of Active Genes in Fungi.</title>
        <authorList>
            <consortium name="DOE Joint Genome Institute"/>
            <person name="Mondo S.J."/>
            <person name="Dannebaum R.O."/>
            <person name="Kuo R.C."/>
            <person name="Labutti K."/>
            <person name="Haridas S."/>
            <person name="Kuo A."/>
            <person name="Salamov A."/>
            <person name="Ahrendt S.R."/>
            <person name="Lipzen A."/>
            <person name="Sullivan W."/>
            <person name="Andreopoulos W.B."/>
            <person name="Clum A."/>
            <person name="Lindquist E."/>
            <person name="Daum C."/>
            <person name="Ramamoorthy G.K."/>
            <person name="Gryganskyi A."/>
            <person name="Culley D."/>
            <person name="Magnuson J.K."/>
            <person name="James T.Y."/>
            <person name="O'Malley M.A."/>
            <person name="Stajich J.E."/>
            <person name="Spatafora J.W."/>
            <person name="Visel A."/>
            <person name="Grigoriev I.V."/>
        </authorList>
    </citation>
    <scope>NUCLEOTIDE SEQUENCE [LARGE SCALE GENOMIC DNA]</scope>
    <source>
        <strain evidence="11">finn</strain>
    </source>
</reference>
<evidence type="ECO:0000313" key="10">
    <source>
        <dbReference type="EMBL" id="ORX57089.1"/>
    </source>
</evidence>
<sequence length="116" mass="13557">MSFRDSHSFEERQEEAKRIREKYQDRIPCIVEKAEKSQIQDIDKKKFLVPSSLTVGQFMYVIRKRLKLQPEEAIFLFVNGIIPPVANLMSAVYEEHKDEDGFLYMTYSGESTFGAI</sequence>
<accession>A0A1Y1VIV8</accession>
<gene>
    <name evidence="10" type="ORF">BCR36DRAFT_580509</name>
</gene>
<evidence type="ECO:0000256" key="3">
    <source>
        <dbReference type="ARBA" id="ARBA00022490"/>
    </source>
</evidence>
<dbReference type="Pfam" id="PF02991">
    <property type="entry name" value="ATG8"/>
    <property type="match status" value="1"/>
</dbReference>
<dbReference type="Gene3D" id="3.10.20.90">
    <property type="entry name" value="Phosphatidylinositol 3-kinase Catalytic Subunit, Chain A, domain 1"/>
    <property type="match status" value="1"/>
</dbReference>
<evidence type="ECO:0000256" key="7">
    <source>
        <dbReference type="ARBA" id="ARBA00023329"/>
    </source>
</evidence>
<dbReference type="STRING" id="1754191.A0A1Y1VIV8"/>
<evidence type="ECO:0000256" key="6">
    <source>
        <dbReference type="ARBA" id="ARBA00023288"/>
    </source>
</evidence>
<evidence type="ECO:0000313" key="11">
    <source>
        <dbReference type="Proteomes" id="UP000193719"/>
    </source>
</evidence>
<evidence type="ECO:0000256" key="2">
    <source>
        <dbReference type="ARBA" id="ARBA00007293"/>
    </source>
</evidence>
<dbReference type="SUPFAM" id="SSF54236">
    <property type="entry name" value="Ubiquitin-like"/>
    <property type="match status" value="1"/>
</dbReference>
<evidence type="ECO:0000256" key="4">
    <source>
        <dbReference type="ARBA" id="ARBA00023006"/>
    </source>
</evidence>
<keyword evidence="7" id="KW-0968">Cytoplasmic vesicle</keyword>
<name>A0A1Y1VIV8_9FUNG</name>
<comment type="subcellular location">
    <subcellularLocation>
        <location evidence="1">Cytoplasmic vesicle</location>
        <location evidence="1">Autophagosome membrane</location>
        <topology evidence="1">Lipid-anchor</topology>
    </subcellularLocation>
</comment>
<dbReference type="Proteomes" id="UP000193719">
    <property type="component" value="Unassembled WGS sequence"/>
</dbReference>
<dbReference type="EMBL" id="MCFH01000006">
    <property type="protein sequence ID" value="ORX57089.1"/>
    <property type="molecule type" value="Genomic_DNA"/>
</dbReference>
<dbReference type="FunFam" id="3.10.20.90:FF:000149">
    <property type="entry name" value="microtubule-associated proteins 1A/1B light chain 3C"/>
    <property type="match status" value="1"/>
</dbReference>
<evidence type="ECO:0000256" key="5">
    <source>
        <dbReference type="ARBA" id="ARBA00023136"/>
    </source>
</evidence>
<dbReference type="GO" id="GO:0016236">
    <property type="term" value="P:macroautophagy"/>
    <property type="evidence" value="ECO:0007669"/>
    <property type="project" value="UniProtKB-ARBA"/>
</dbReference>
<evidence type="ECO:0000256" key="1">
    <source>
        <dbReference type="ARBA" id="ARBA00004512"/>
    </source>
</evidence>
<comment type="similarity">
    <text evidence="2 9">Belongs to the ATG8 family.</text>
</comment>
<dbReference type="GO" id="GO:0006950">
    <property type="term" value="P:response to stress"/>
    <property type="evidence" value="ECO:0007669"/>
    <property type="project" value="UniProtKB-ARBA"/>
</dbReference>
<dbReference type="GO" id="GO:0000421">
    <property type="term" value="C:autophagosome membrane"/>
    <property type="evidence" value="ECO:0007669"/>
    <property type="project" value="UniProtKB-SubCell"/>
</dbReference>
<reference evidence="10 11" key="1">
    <citation type="submission" date="2016-08" db="EMBL/GenBank/DDBJ databases">
        <title>Genomes of anaerobic fungi encode conserved fungal cellulosomes for biomass hydrolysis.</title>
        <authorList>
            <consortium name="DOE Joint Genome Institute"/>
            <person name="Haitjema C.H."/>
            <person name="Gilmore S.P."/>
            <person name="Henske J.K."/>
            <person name="Solomon K.V."/>
            <person name="De Groot R."/>
            <person name="Kuo A."/>
            <person name="Mondo S.J."/>
            <person name="Salamov A.A."/>
            <person name="Labutti K."/>
            <person name="Zhao Z."/>
            <person name="Chiniquy J."/>
            <person name="Barry K."/>
            <person name="Brewer H.M."/>
            <person name="Purvine S.O."/>
            <person name="Wright A.T."/>
            <person name="Boxma B."/>
            <person name="Van Alen T."/>
            <person name="Hackstein J.H."/>
            <person name="Baker S.E."/>
            <person name="Grigoriev I.V."/>
            <person name="O'Malley M.A."/>
        </authorList>
    </citation>
    <scope>NUCLEOTIDE SEQUENCE [LARGE SCALE GENOMIC DNA]</scope>
    <source>
        <strain evidence="11">finn</strain>
    </source>
</reference>
<keyword evidence="4 9" id="KW-0072">Autophagy</keyword>
<evidence type="ECO:0000256" key="8">
    <source>
        <dbReference type="PIRSR" id="PIRSR604241-50"/>
    </source>
</evidence>
<evidence type="ECO:0000256" key="9">
    <source>
        <dbReference type="RuleBase" id="RU004384"/>
    </source>
</evidence>
<dbReference type="InterPro" id="IPR004241">
    <property type="entry name" value="Atg8-like"/>
</dbReference>
<organism evidence="10 11">
    <name type="scientific">Piromyces finnis</name>
    <dbReference type="NCBI Taxonomy" id="1754191"/>
    <lineage>
        <taxon>Eukaryota</taxon>
        <taxon>Fungi</taxon>
        <taxon>Fungi incertae sedis</taxon>
        <taxon>Chytridiomycota</taxon>
        <taxon>Chytridiomycota incertae sedis</taxon>
        <taxon>Neocallimastigomycetes</taxon>
        <taxon>Neocallimastigales</taxon>
        <taxon>Neocallimastigaceae</taxon>
        <taxon>Piromyces</taxon>
    </lineage>
</organism>
<dbReference type="OrthoDB" id="6738456at2759"/>
<keyword evidence="6 8" id="KW-0449">Lipoprotein</keyword>
<comment type="caution">
    <text evidence="10">The sequence shown here is derived from an EMBL/GenBank/DDBJ whole genome shotgun (WGS) entry which is preliminary data.</text>
</comment>
<keyword evidence="5" id="KW-0472">Membrane</keyword>